<evidence type="ECO:0000256" key="7">
    <source>
        <dbReference type="HAMAP-Rule" id="MF_02060"/>
    </source>
</evidence>
<protein>
    <recommendedName>
        <fullName evidence="7">tRNA (guanosine(18)-2'-O)-methyltransferase</fullName>
        <ecNumber evidence="7">2.1.1.34</ecNumber>
    </recommendedName>
    <alternativeName>
        <fullName evidence="7">tRNA [Gm18] methyltransferase</fullName>
    </alternativeName>
</protein>
<dbReference type="GO" id="GO:0141100">
    <property type="term" value="F:tRNA (guanine(18)-2'-O)-methyltransferase activity"/>
    <property type="evidence" value="ECO:0007669"/>
    <property type="project" value="UniProtKB-UniRule"/>
</dbReference>
<evidence type="ECO:0000256" key="1">
    <source>
        <dbReference type="ARBA" id="ARBA00022555"/>
    </source>
</evidence>
<evidence type="ECO:0000256" key="3">
    <source>
        <dbReference type="ARBA" id="ARBA00022679"/>
    </source>
</evidence>
<dbReference type="HAMAP" id="MF_02060">
    <property type="entry name" value="tRNA_methyltr_TrmH"/>
    <property type="match status" value="1"/>
</dbReference>
<comment type="function">
    <text evidence="7">Catalyzes the 2'-O methylation of guanosine at position 18 in tRNA.</text>
</comment>
<dbReference type="InterPro" id="IPR029026">
    <property type="entry name" value="tRNA_m1G_MTases_N"/>
</dbReference>
<reference evidence="10 11" key="1">
    <citation type="submission" date="2019-03" db="EMBL/GenBank/DDBJ databases">
        <title>Seongchinamella monodicae gen. nov., sp. nov., a novel member of the Gammaproteobacteria isolated from a tidal mudflat of beach.</title>
        <authorList>
            <person name="Yang H.G."/>
            <person name="Kang J.W."/>
            <person name="Lee S.D."/>
        </authorList>
    </citation>
    <scope>NUCLEOTIDE SEQUENCE [LARGE SCALE GENOMIC DNA]</scope>
    <source>
        <strain evidence="10 11">GH4-78</strain>
    </source>
</reference>
<evidence type="ECO:0000256" key="5">
    <source>
        <dbReference type="ARBA" id="ARBA00022694"/>
    </source>
</evidence>
<feature type="domain" description="tRNA/rRNA methyltransferase SpoU type" evidence="8">
    <location>
        <begin position="20"/>
        <end position="158"/>
    </location>
</feature>
<dbReference type="CDD" id="cd18092">
    <property type="entry name" value="SpoU-like_TrmH"/>
    <property type="match status" value="1"/>
</dbReference>
<dbReference type="OrthoDB" id="9794400at2"/>
<dbReference type="InterPro" id="IPR022724">
    <property type="entry name" value="rRNA_MeTrfase_SpoU_C"/>
</dbReference>
<dbReference type="PANTHER" id="PTHR43453">
    <property type="entry name" value="RRNA METHYLASE-LIKE"/>
    <property type="match status" value="1"/>
</dbReference>
<comment type="caution">
    <text evidence="7">Lacks conserved residue(s) required for the propagation of feature annotation.</text>
</comment>
<keyword evidence="11" id="KW-1185">Reference proteome</keyword>
<dbReference type="InterPro" id="IPR033671">
    <property type="entry name" value="TrmH"/>
</dbReference>
<proteinExistence type="inferred from homology"/>
<sequence>MTPERIARLRAVLDKRQPDLTVLTDFVHKQRNLSAIVRNCDAVGIQTLHAVIGDEDYKAFRGTAMGSHSWVDVKRHREPLAVLDVLKSSGYQILAAHLDEHTVDYRAVDYTRPSAILLGAERRGVSDVALTRVDHCIAIPMVGMVESFNVAVAAGIILAEAQRQRAAADMYHRPRLDPDTWSRLFFEWGHPRVRDYCRERGLAYPPLNEEGEIDNPSGWYARVRAGAAPLEDQGHD</sequence>
<dbReference type="NCBIfam" id="NF008295">
    <property type="entry name" value="PRK11081.1"/>
    <property type="match status" value="1"/>
</dbReference>
<evidence type="ECO:0000259" key="9">
    <source>
        <dbReference type="Pfam" id="PF12105"/>
    </source>
</evidence>
<keyword evidence="3 7" id="KW-0808">Transferase</keyword>
<name>A0A4R5LV24_9GAMM</name>
<comment type="caution">
    <text evidence="10">The sequence shown here is derived from an EMBL/GenBank/DDBJ whole genome shotgun (WGS) entry which is preliminary data.</text>
</comment>
<dbReference type="Pfam" id="PF00588">
    <property type="entry name" value="SpoU_methylase"/>
    <property type="match status" value="1"/>
</dbReference>
<dbReference type="SUPFAM" id="SSF75217">
    <property type="entry name" value="alpha/beta knot"/>
    <property type="match status" value="1"/>
</dbReference>
<accession>A0A4R5LV24</accession>
<comment type="catalytic activity">
    <reaction evidence="7">
        <text>guanosine(18) in tRNA + S-adenosyl-L-methionine = 2'-O-methylguanosine(18) in tRNA + S-adenosyl-L-homocysteine + H(+)</text>
        <dbReference type="Rhea" id="RHEA:20077"/>
        <dbReference type="Rhea" id="RHEA-COMP:10190"/>
        <dbReference type="Rhea" id="RHEA-COMP:10192"/>
        <dbReference type="ChEBI" id="CHEBI:15378"/>
        <dbReference type="ChEBI" id="CHEBI:57856"/>
        <dbReference type="ChEBI" id="CHEBI:59789"/>
        <dbReference type="ChEBI" id="CHEBI:74269"/>
        <dbReference type="ChEBI" id="CHEBI:74445"/>
        <dbReference type="EC" id="2.1.1.34"/>
    </reaction>
</comment>
<evidence type="ECO:0000313" key="10">
    <source>
        <dbReference type="EMBL" id="TDG15048.1"/>
    </source>
</evidence>
<keyword evidence="1 7" id="KW-0820">tRNA-binding</keyword>
<dbReference type="Gene3D" id="3.40.1280.10">
    <property type="match status" value="1"/>
</dbReference>
<keyword evidence="4 7" id="KW-0949">S-adenosyl-L-methionine</keyword>
<dbReference type="Pfam" id="PF12105">
    <property type="entry name" value="SpoU_methylas_C"/>
    <property type="match status" value="1"/>
</dbReference>
<feature type="binding site" evidence="7">
    <location>
        <position position="139"/>
    </location>
    <ligand>
        <name>S-adenosyl-L-methionine</name>
        <dbReference type="ChEBI" id="CHEBI:59789"/>
    </ligand>
</feature>
<evidence type="ECO:0000256" key="4">
    <source>
        <dbReference type="ARBA" id="ARBA00022691"/>
    </source>
</evidence>
<dbReference type="EC" id="2.1.1.34" evidence="7"/>
<dbReference type="Proteomes" id="UP000295554">
    <property type="component" value="Unassembled WGS sequence"/>
</dbReference>
<dbReference type="PANTHER" id="PTHR43453:SF1">
    <property type="entry name" value="TRNA_RRNA METHYLTRANSFERASE SPOU TYPE DOMAIN-CONTAINING PROTEIN"/>
    <property type="match status" value="1"/>
</dbReference>
<gene>
    <name evidence="7 10" type="primary">trmH</name>
    <name evidence="10" type="ORF">E2F43_02065</name>
</gene>
<dbReference type="InterPro" id="IPR001537">
    <property type="entry name" value="SpoU_MeTrfase"/>
</dbReference>
<dbReference type="RefSeq" id="WP_133209210.1">
    <property type="nucleotide sequence ID" value="NZ_SMSE01000001.1"/>
</dbReference>
<dbReference type="EMBL" id="SMSE01000001">
    <property type="protein sequence ID" value="TDG15048.1"/>
    <property type="molecule type" value="Genomic_DNA"/>
</dbReference>
<comment type="similarity">
    <text evidence="7">Belongs to the class IV-like SAM-binding methyltransferase superfamily. RNA methyltransferase TrmH family.</text>
</comment>
<evidence type="ECO:0000256" key="6">
    <source>
        <dbReference type="ARBA" id="ARBA00022884"/>
    </source>
</evidence>
<keyword evidence="5 7" id="KW-0819">tRNA processing</keyword>
<evidence type="ECO:0000256" key="2">
    <source>
        <dbReference type="ARBA" id="ARBA00022603"/>
    </source>
</evidence>
<feature type="domain" description="RNA methyltransferase SpoU/TrmH type C-terminal" evidence="9">
    <location>
        <begin position="163"/>
        <end position="215"/>
    </location>
</feature>
<dbReference type="AlphaFoldDB" id="A0A4R5LV24"/>
<dbReference type="GO" id="GO:0002938">
    <property type="term" value="P:tRNA guanine ribose methylation"/>
    <property type="evidence" value="ECO:0007669"/>
    <property type="project" value="UniProtKB-UniRule"/>
</dbReference>
<dbReference type="InterPro" id="IPR029028">
    <property type="entry name" value="Alpha/beta_knot_MTases"/>
</dbReference>
<keyword evidence="6 7" id="KW-0694">RNA-binding</keyword>
<dbReference type="GO" id="GO:0000049">
    <property type="term" value="F:tRNA binding"/>
    <property type="evidence" value="ECO:0007669"/>
    <property type="project" value="UniProtKB-UniRule"/>
</dbReference>
<keyword evidence="2 7" id="KW-0489">Methyltransferase</keyword>
<evidence type="ECO:0000313" key="11">
    <source>
        <dbReference type="Proteomes" id="UP000295554"/>
    </source>
</evidence>
<evidence type="ECO:0000259" key="8">
    <source>
        <dbReference type="Pfam" id="PF00588"/>
    </source>
</evidence>
<organism evidence="10 11">
    <name type="scientific">Seongchinamella unica</name>
    <dbReference type="NCBI Taxonomy" id="2547392"/>
    <lineage>
        <taxon>Bacteria</taxon>
        <taxon>Pseudomonadati</taxon>
        <taxon>Pseudomonadota</taxon>
        <taxon>Gammaproteobacteria</taxon>
        <taxon>Cellvibrionales</taxon>
        <taxon>Halieaceae</taxon>
        <taxon>Seongchinamella</taxon>
    </lineage>
</organism>